<protein>
    <submittedName>
        <fullName evidence="2">Uncharacterized protein</fullName>
    </submittedName>
</protein>
<dbReference type="RefSeq" id="WP_267566920.1">
    <property type="nucleotide sequence ID" value="NZ_JAPNTZ010000012.1"/>
</dbReference>
<keyword evidence="3" id="KW-1185">Reference proteome</keyword>
<evidence type="ECO:0000313" key="3">
    <source>
        <dbReference type="Proteomes" id="UP001151002"/>
    </source>
</evidence>
<gene>
    <name evidence="2" type="ORF">OWR29_30985</name>
</gene>
<evidence type="ECO:0000256" key="1">
    <source>
        <dbReference type="SAM" id="SignalP"/>
    </source>
</evidence>
<dbReference type="InterPro" id="IPR015943">
    <property type="entry name" value="WD40/YVTN_repeat-like_dom_sf"/>
</dbReference>
<organism evidence="2 3">
    <name type="scientific">Paractinoplanes pyxinae</name>
    <dbReference type="NCBI Taxonomy" id="2997416"/>
    <lineage>
        <taxon>Bacteria</taxon>
        <taxon>Bacillati</taxon>
        <taxon>Actinomycetota</taxon>
        <taxon>Actinomycetes</taxon>
        <taxon>Micromonosporales</taxon>
        <taxon>Micromonosporaceae</taxon>
        <taxon>Paractinoplanes</taxon>
    </lineage>
</organism>
<dbReference type="Proteomes" id="UP001151002">
    <property type="component" value="Unassembled WGS sequence"/>
</dbReference>
<proteinExistence type="predicted"/>
<dbReference type="EMBL" id="JAPNTZ010000012">
    <property type="protein sequence ID" value="MCY1142446.1"/>
    <property type="molecule type" value="Genomic_DNA"/>
</dbReference>
<dbReference type="SUPFAM" id="SSF63825">
    <property type="entry name" value="YWTD domain"/>
    <property type="match status" value="1"/>
</dbReference>
<reference evidence="2" key="1">
    <citation type="submission" date="2022-11" db="EMBL/GenBank/DDBJ databases">
        <authorList>
            <person name="Somphong A."/>
            <person name="Phongsopitanun W."/>
        </authorList>
    </citation>
    <scope>NUCLEOTIDE SEQUENCE</scope>
    <source>
        <strain evidence="2">Pm04-4</strain>
    </source>
</reference>
<evidence type="ECO:0000313" key="2">
    <source>
        <dbReference type="EMBL" id="MCY1142446.1"/>
    </source>
</evidence>
<name>A0ABT4B7G4_9ACTN</name>
<dbReference type="SUPFAM" id="SSF101908">
    <property type="entry name" value="Putative isomerase YbhE"/>
    <property type="match status" value="1"/>
</dbReference>
<keyword evidence="1" id="KW-0732">Signal</keyword>
<feature type="signal peptide" evidence="1">
    <location>
        <begin position="1"/>
        <end position="21"/>
    </location>
</feature>
<accession>A0ABT4B7G4</accession>
<sequence>MIVTGSAAVVVAAGPASSAAAATVATNSKFVPIASVSDMLVNPARKRVLIADGQNGRLIAADYNGSLYNLVTGLPGIGGLALSADSATLYAAVAKRNAIVAFDTATMAETKQYPLPSIAQPKTLARVGGTLYFGYSGDPEVTSGGNFGSLNLTTGAVTGGLHKGSIHDAPQLLTAPGTSGRLVLVDRSSNATTGGNMFVYDVSGSTPALTASETTGAGFVRDAALSTDGSTITAVGSPCRTFVAPVANPHQRTDAYEQLCDGTTVDIDQDDDRVALGYGSTLSVYPAGSSTAEQSYTLPAVRTGDAPDLLDAVVSEPGGPRLFAVSHNARSEFHLWALNQPPKIVPVITLTAPATSPYGSPVTITGTITGVPAGTTLFVHRDGPTSSQGLPQAVVDAEGRFTVTDTVKSGGDTIYSFSYMETNTIASAQAKVTVAIGKAPVTLSVYPASATVAYAKHTIVNVKVSGGLVPGEVVEIWSDPYGADLPPKLVHRESVSASRGVGTVIVPTRNLGLTVKYLGTAATAPASARAFIYSKVAASTTTSRQYKTANIGSVSYIHFRNTVNPYFTTTMTANPGRKARLLFEVHSGGTWKPWKTVDTSLNASGKSYYTLTGTHSTGVFYRVRPAYLTGTSGDSLNYTTYGAYRYFTFTK</sequence>
<comment type="caution">
    <text evidence="2">The sequence shown here is derived from an EMBL/GenBank/DDBJ whole genome shotgun (WGS) entry which is preliminary data.</text>
</comment>
<feature type="chain" id="PRO_5045367952" evidence="1">
    <location>
        <begin position="22"/>
        <end position="651"/>
    </location>
</feature>
<dbReference type="Gene3D" id="2.130.10.10">
    <property type="entry name" value="YVTN repeat-like/Quinoprotein amine dehydrogenase"/>
    <property type="match status" value="1"/>
</dbReference>